<comment type="cofactor">
    <cofactor evidence="1">
        <name>Mg(2+)</name>
        <dbReference type="ChEBI" id="CHEBI:18420"/>
    </cofactor>
</comment>
<dbReference type="GO" id="GO:0046872">
    <property type="term" value="F:metal ion binding"/>
    <property type="evidence" value="ECO:0007669"/>
    <property type="project" value="UniProtKB-KW"/>
</dbReference>
<protein>
    <recommendedName>
        <fullName evidence="3">non-specific serine/threonine protein kinase</fullName>
        <ecNumber evidence="3">2.7.11.1</ecNumber>
    </recommendedName>
</protein>
<dbReference type="InterPro" id="IPR015285">
    <property type="entry name" value="RIO2_wHTH_N"/>
</dbReference>
<dbReference type="SUPFAM" id="SSF56112">
    <property type="entry name" value="Protein kinase-like (PK-like)"/>
    <property type="match status" value="1"/>
</dbReference>
<dbReference type="Proteomes" id="UP001347796">
    <property type="component" value="Unassembled WGS sequence"/>
</dbReference>
<dbReference type="PANTHER" id="PTHR45852">
    <property type="entry name" value="SER/THR-PROTEIN KINASE RIO2"/>
    <property type="match status" value="1"/>
</dbReference>
<feature type="region of interest" description="Disordered" evidence="13">
    <location>
        <begin position="297"/>
        <end position="330"/>
    </location>
</feature>
<evidence type="ECO:0000256" key="2">
    <source>
        <dbReference type="ARBA" id="ARBA00009196"/>
    </source>
</evidence>
<gene>
    <name evidence="15" type="ORF">SNE40_012376</name>
</gene>
<dbReference type="FunFam" id="1.10.510.10:FF:000307">
    <property type="entry name" value="Serine/threonine-protein kinase RIO2"/>
    <property type="match status" value="1"/>
</dbReference>
<dbReference type="Pfam" id="PF01163">
    <property type="entry name" value="RIO1"/>
    <property type="match status" value="1"/>
</dbReference>
<dbReference type="Gene3D" id="1.10.10.10">
    <property type="entry name" value="Winged helix-like DNA-binding domain superfamily/Winged helix DNA-binding domain"/>
    <property type="match status" value="1"/>
</dbReference>
<reference evidence="15 16" key="1">
    <citation type="submission" date="2024-01" db="EMBL/GenBank/DDBJ databases">
        <title>The genome of the rayed Mediterranean limpet Patella caerulea (Linnaeus, 1758).</title>
        <authorList>
            <person name="Anh-Thu Weber A."/>
            <person name="Halstead-Nussloch G."/>
        </authorList>
    </citation>
    <scope>NUCLEOTIDE SEQUENCE [LARGE SCALE GENOMIC DNA]</scope>
    <source>
        <strain evidence="15">AATW-2023a</strain>
        <tissue evidence="15">Whole specimen</tissue>
    </source>
</reference>
<dbReference type="GO" id="GO:0030490">
    <property type="term" value="P:maturation of SSU-rRNA"/>
    <property type="evidence" value="ECO:0007669"/>
    <property type="project" value="TreeGrafter"/>
</dbReference>
<feature type="region of interest" description="Disordered" evidence="13">
    <location>
        <begin position="396"/>
        <end position="425"/>
    </location>
</feature>
<comment type="similarity">
    <text evidence="2">Belongs to the protein kinase superfamily. RIO-type Ser/Thr kinase family.</text>
</comment>
<dbReference type="Gene3D" id="3.30.200.20">
    <property type="entry name" value="Phosphorylase Kinase, domain 1"/>
    <property type="match status" value="1"/>
</dbReference>
<dbReference type="InterPro" id="IPR018934">
    <property type="entry name" value="RIO_dom"/>
</dbReference>
<evidence type="ECO:0000256" key="9">
    <source>
        <dbReference type="ARBA" id="ARBA00022840"/>
    </source>
</evidence>
<keyword evidence="6" id="KW-0479">Metal-binding</keyword>
<sequence>MGMKNHEIVPIPLIAAIAHLHSGGCHKILNEISKHRLVAYERNGRKFAGYRLTNSGYDYLALRALANRDAVFSIGNQIGVGKESDIYIIADAEEKQMALKLHRLGRTSFRQLKNKRDYHQHRKNISWLYLSRIAAMKEFAYMKALYERKFPVPKPIDYCRHAVAMELISGYPMCQVRHLDDPGTVYNECMELIVRLGNCGLIHGDFNEFNLMVDDNDKVTMIDFPQMISTSHLNAEWYFDRDVQCVRNFFSKRYHFESELYPKFSDISREDNIDVAVAASGFTKELADEFDQAADALGILGGPGNPRKENDEDDDDEDEDDDEFEDAIDFGPDTDYKLMAKKLEEDHNKIEKYLDVCAGQSKTIDEKLPEDMSKCNLNSESVESDHVTASDTKNIADAIPENDNDDTESVVSTTGANCGSDDDNLYDIAETNRAYRPFRTEESMDHHNSHLNRFPRSSDSISTTSTIIDPEVIKNKLKHQLKKKHERLEARRYRKSGESALKTKDRRENMDEISSSLSAFWY</sequence>
<name>A0AAN8JLR4_PATCE</name>
<evidence type="ECO:0000256" key="3">
    <source>
        <dbReference type="ARBA" id="ARBA00012513"/>
    </source>
</evidence>
<evidence type="ECO:0000256" key="7">
    <source>
        <dbReference type="ARBA" id="ARBA00022741"/>
    </source>
</evidence>
<evidence type="ECO:0000256" key="10">
    <source>
        <dbReference type="ARBA" id="ARBA00022842"/>
    </source>
</evidence>
<dbReference type="InterPro" id="IPR018935">
    <property type="entry name" value="RIO_kinase_CS"/>
</dbReference>
<evidence type="ECO:0000313" key="16">
    <source>
        <dbReference type="Proteomes" id="UP001347796"/>
    </source>
</evidence>
<evidence type="ECO:0000256" key="6">
    <source>
        <dbReference type="ARBA" id="ARBA00022723"/>
    </source>
</evidence>
<dbReference type="InterPro" id="IPR000687">
    <property type="entry name" value="RIO_kinase"/>
</dbReference>
<evidence type="ECO:0000259" key="14">
    <source>
        <dbReference type="SMART" id="SM00090"/>
    </source>
</evidence>
<dbReference type="InterPro" id="IPR011009">
    <property type="entry name" value="Kinase-like_dom_sf"/>
</dbReference>
<accession>A0AAN8JLR4</accession>
<feature type="region of interest" description="Disordered" evidence="13">
    <location>
        <begin position="483"/>
        <end position="522"/>
    </location>
</feature>
<dbReference type="Gene3D" id="1.10.510.10">
    <property type="entry name" value="Transferase(Phosphotransferase) domain 1"/>
    <property type="match status" value="1"/>
</dbReference>
<feature type="compositionally biased region" description="Polar residues" evidence="13">
    <location>
        <begin position="512"/>
        <end position="522"/>
    </location>
</feature>
<dbReference type="GO" id="GO:0004674">
    <property type="term" value="F:protein serine/threonine kinase activity"/>
    <property type="evidence" value="ECO:0007669"/>
    <property type="project" value="UniProtKB-KW"/>
</dbReference>
<keyword evidence="5" id="KW-0808">Transferase</keyword>
<dbReference type="CDD" id="cd05144">
    <property type="entry name" value="RIO2_C"/>
    <property type="match status" value="1"/>
</dbReference>
<dbReference type="SMART" id="SM00090">
    <property type="entry name" value="RIO"/>
    <property type="match status" value="1"/>
</dbReference>
<evidence type="ECO:0000256" key="1">
    <source>
        <dbReference type="ARBA" id="ARBA00001946"/>
    </source>
</evidence>
<dbReference type="InterPro" id="IPR030484">
    <property type="entry name" value="Rio2"/>
</dbReference>
<organism evidence="15 16">
    <name type="scientific">Patella caerulea</name>
    <name type="common">Rayed Mediterranean limpet</name>
    <dbReference type="NCBI Taxonomy" id="87958"/>
    <lineage>
        <taxon>Eukaryota</taxon>
        <taxon>Metazoa</taxon>
        <taxon>Spiralia</taxon>
        <taxon>Lophotrochozoa</taxon>
        <taxon>Mollusca</taxon>
        <taxon>Gastropoda</taxon>
        <taxon>Patellogastropoda</taxon>
        <taxon>Patelloidea</taxon>
        <taxon>Patellidae</taxon>
        <taxon>Patella</taxon>
    </lineage>
</organism>
<dbReference type="InterPro" id="IPR036390">
    <property type="entry name" value="WH_DNA-bd_sf"/>
</dbReference>
<dbReference type="Pfam" id="PF09202">
    <property type="entry name" value="Rio2_N"/>
    <property type="match status" value="1"/>
</dbReference>
<evidence type="ECO:0000313" key="15">
    <source>
        <dbReference type="EMBL" id="KAK6180181.1"/>
    </source>
</evidence>
<dbReference type="GO" id="GO:0005634">
    <property type="term" value="C:nucleus"/>
    <property type="evidence" value="ECO:0007669"/>
    <property type="project" value="TreeGrafter"/>
</dbReference>
<keyword evidence="8" id="KW-0418">Kinase</keyword>
<dbReference type="PANTHER" id="PTHR45852:SF1">
    <property type="entry name" value="SERINE_THREONINE-PROTEIN KINASE RIO2"/>
    <property type="match status" value="1"/>
</dbReference>
<dbReference type="SUPFAM" id="SSF46785">
    <property type="entry name" value="Winged helix' DNA-binding domain"/>
    <property type="match status" value="1"/>
</dbReference>
<dbReference type="InterPro" id="IPR036388">
    <property type="entry name" value="WH-like_DNA-bd_sf"/>
</dbReference>
<evidence type="ECO:0000256" key="13">
    <source>
        <dbReference type="SAM" id="MobiDB-lite"/>
    </source>
</evidence>
<keyword evidence="4" id="KW-0723">Serine/threonine-protein kinase</keyword>
<dbReference type="FunFam" id="3.30.200.20:FF:000052">
    <property type="entry name" value="Serine/threonine-protein kinase RIO2"/>
    <property type="match status" value="1"/>
</dbReference>
<dbReference type="GO" id="GO:0005524">
    <property type="term" value="F:ATP binding"/>
    <property type="evidence" value="ECO:0007669"/>
    <property type="project" value="UniProtKB-KW"/>
</dbReference>
<evidence type="ECO:0000256" key="4">
    <source>
        <dbReference type="ARBA" id="ARBA00022527"/>
    </source>
</evidence>
<proteinExistence type="inferred from homology"/>
<keyword evidence="9" id="KW-0067">ATP-binding</keyword>
<feature type="domain" description="RIO kinase" evidence="14">
    <location>
        <begin position="43"/>
        <end position="266"/>
    </location>
</feature>
<dbReference type="GO" id="GO:0030688">
    <property type="term" value="C:preribosome, small subunit precursor"/>
    <property type="evidence" value="ECO:0007669"/>
    <property type="project" value="TreeGrafter"/>
</dbReference>
<evidence type="ECO:0000256" key="12">
    <source>
        <dbReference type="ARBA" id="ARBA00048679"/>
    </source>
</evidence>
<evidence type="ECO:0000256" key="5">
    <source>
        <dbReference type="ARBA" id="ARBA00022679"/>
    </source>
</evidence>
<keyword evidence="7" id="KW-0547">Nucleotide-binding</keyword>
<feature type="region of interest" description="Disordered" evidence="13">
    <location>
        <begin position="443"/>
        <end position="462"/>
    </location>
</feature>
<keyword evidence="10" id="KW-0460">Magnesium</keyword>
<dbReference type="EMBL" id="JAZGQO010000008">
    <property type="protein sequence ID" value="KAK6180181.1"/>
    <property type="molecule type" value="Genomic_DNA"/>
</dbReference>
<evidence type="ECO:0000256" key="11">
    <source>
        <dbReference type="ARBA" id="ARBA00047899"/>
    </source>
</evidence>
<feature type="compositionally biased region" description="Acidic residues" evidence="13">
    <location>
        <begin position="311"/>
        <end position="328"/>
    </location>
</feature>
<feature type="compositionally biased region" description="Basic and acidic residues" evidence="13">
    <location>
        <begin position="486"/>
        <end position="510"/>
    </location>
</feature>
<comment type="caution">
    <text evidence="15">The sequence shown here is derived from an EMBL/GenBank/DDBJ whole genome shotgun (WGS) entry which is preliminary data.</text>
</comment>
<dbReference type="EC" id="2.7.11.1" evidence="3"/>
<comment type="catalytic activity">
    <reaction evidence="11">
        <text>L-threonyl-[protein] + ATP = O-phospho-L-threonyl-[protein] + ADP + H(+)</text>
        <dbReference type="Rhea" id="RHEA:46608"/>
        <dbReference type="Rhea" id="RHEA-COMP:11060"/>
        <dbReference type="Rhea" id="RHEA-COMP:11605"/>
        <dbReference type="ChEBI" id="CHEBI:15378"/>
        <dbReference type="ChEBI" id="CHEBI:30013"/>
        <dbReference type="ChEBI" id="CHEBI:30616"/>
        <dbReference type="ChEBI" id="CHEBI:61977"/>
        <dbReference type="ChEBI" id="CHEBI:456216"/>
        <dbReference type="EC" id="2.7.11.1"/>
    </reaction>
</comment>
<evidence type="ECO:0000256" key="8">
    <source>
        <dbReference type="ARBA" id="ARBA00022777"/>
    </source>
</evidence>
<dbReference type="AlphaFoldDB" id="A0AAN8JLR4"/>
<keyword evidence="16" id="KW-1185">Reference proteome</keyword>
<comment type="catalytic activity">
    <reaction evidence="12">
        <text>L-seryl-[protein] + ATP = O-phospho-L-seryl-[protein] + ADP + H(+)</text>
        <dbReference type="Rhea" id="RHEA:17989"/>
        <dbReference type="Rhea" id="RHEA-COMP:9863"/>
        <dbReference type="Rhea" id="RHEA-COMP:11604"/>
        <dbReference type="ChEBI" id="CHEBI:15378"/>
        <dbReference type="ChEBI" id="CHEBI:29999"/>
        <dbReference type="ChEBI" id="CHEBI:30616"/>
        <dbReference type="ChEBI" id="CHEBI:83421"/>
        <dbReference type="ChEBI" id="CHEBI:456216"/>
        <dbReference type="EC" id="2.7.11.1"/>
    </reaction>
</comment>
<dbReference type="GO" id="GO:0005829">
    <property type="term" value="C:cytosol"/>
    <property type="evidence" value="ECO:0007669"/>
    <property type="project" value="TreeGrafter"/>
</dbReference>
<dbReference type="PROSITE" id="PS01245">
    <property type="entry name" value="RIO1"/>
    <property type="match status" value="1"/>
</dbReference>